<dbReference type="Pfam" id="PF07589">
    <property type="entry name" value="PEP-CTERM"/>
    <property type="match status" value="1"/>
</dbReference>
<evidence type="ECO:0000259" key="2">
    <source>
        <dbReference type="Pfam" id="PF07589"/>
    </source>
</evidence>
<feature type="signal peptide" evidence="1">
    <location>
        <begin position="1"/>
        <end position="26"/>
    </location>
</feature>
<dbReference type="NCBIfam" id="TIGR02595">
    <property type="entry name" value="PEP_CTERM"/>
    <property type="match status" value="1"/>
</dbReference>
<gene>
    <name evidence="3" type="ORF">COA96_03685</name>
</gene>
<protein>
    <recommendedName>
        <fullName evidence="2">Ice-binding protein C-terminal domain-containing protein</fullName>
    </recommendedName>
</protein>
<keyword evidence="1" id="KW-0732">Signal</keyword>
<dbReference type="InterPro" id="IPR013424">
    <property type="entry name" value="Ice-binding_C"/>
</dbReference>
<feature type="chain" id="PRO_5013105424" description="Ice-binding protein C-terminal domain-containing protein" evidence="1">
    <location>
        <begin position="27"/>
        <end position="229"/>
    </location>
</feature>
<dbReference type="AlphaFoldDB" id="A0A2A5B6U7"/>
<organism evidence="3 4">
    <name type="scientific">SAR86 cluster bacterium</name>
    <dbReference type="NCBI Taxonomy" id="2030880"/>
    <lineage>
        <taxon>Bacteria</taxon>
        <taxon>Pseudomonadati</taxon>
        <taxon>Pseudomonadota</taxon>
        <taxon>Gammaproteobacteria</taxon>
        <taxon>SAR86 cluster</taxon>
    </lineage>
</organism>
<dbReference type="Proteomes" id="UP000218327">
    <property type="component" value="Unassembled WGS sequence"/>
</dbReference>
<evidence type="ECO:0000313" key="4">
    <source>
        <dbReference type="Proteomes" id="UP000218327"/>
    </source>
</evidence>
<evidence type="ECO:0000256" key="1">
    <source>
        <dbReference type="SAM" id="SignalP"/>
    </source>
</evidence>
<dbReference type="EMBL" id="NVVJ01000007">
    <property type="protein sequence ID" value="PCJ27297.1"/>
    <property type="molecule type" value="Genomic_DNA"/>
</dbReference>
<comment type="caution">
    <text evidence="3">The sequence shown here is derived from an EMBL/GenBank/DDBJ whole genome shotgun (WGS) entry which is preliminary data.</text>
</comment>
<proteinExistence type="predicted"/>
<name>A0A2A5B6U7_9GAMM</name>
<sequence length="229" mass="23760">MNSKFHTIKLATVALSLLLSVSTAQATLIDGAVTGGTALSNGGIYQKLGVPLGNPFGPVNSVGANTFESPNLFGFDESQNTTTTGVLSYDYGVGGATGSTTNAGSIAANTTVASHYVFFDPINASIQGWIEFDSKILGVITSTATLAASDYLANTGVNYLNPTLRGLEGNDKIITVTNNKVFIDFVASSPGDYIRILTEFSPAAAPEPGMLLLLSISLLGLGLSRRRLS</sequence>
<evidence type="ECO:0000313" key="3">
    <source>
        <dbReference type="EMBL" id="PCJ27297.1"/>
    </source>
</evidence>
<accession>A0A2A5B6U7</accession>
<feature type="domain" description="Ice-binding protein C-terminal" evidence="2">
    <location>
        <begin position="204"/>
        <end position="226"/>
    </location>
</feature>
<reference evidence="4" key="1">
    <citation type="submission" date="2017-08" db="EMBL/GenBank/DDBJ databases">
        <title>A dynamic microbial community with high functional redundancy inhabits the cold, oxic subseafloor aquifer.</title>
        <authorList>
            <person name="Tully B.J."/>
            <person name="Wheat C.G."/>
            <person name="Glazer B.T."/>
            <person name="Huber J.A."/>
        </authorList>
    </citation>
    <scope>NUCLEOTIDE SEQUENCE [LARGE SCALE GENOMIC DNA]</scope>
</reference>